<reference evidence="2" key="1">
    <citation type="submission" date="2023-06" db="EMBL/GenBank/DDBJ databases">
        <authorList>
            <person name="Kurt Z."/>
        </authorList>
    </citation>
    <scope>NUCLEOTIDE SEQUENCE</scope>
</reference>
<proteinExistence type="predicted"/>
<evidence type="ECO:0000313" key="2">
    <source>
        <dbReference type="EMBL" id="CAI9958186.1"/>
    </source>
</evidence>
<evidence type="ECO:0000256" key="1">
    <source>
        <dbReference type="SAM" id="Coils"/>
    </source>
</evidence>
<accession>A0AA86QF85</accession>
<keyword evidence="4" id="KW-1185">Reference proteome</keyword>
<dbReference type="EMBL" id="CAXDID020000220">
    <property type="protein sequence ID" value="CAL6058295.1"/>
    <property type="molecule type" value="Genomic_DNA"/>
</dbReference>
<gene>
    <name evidence="2" type="ORF">HINF_LOCUS45831</name>
    <name evidence="3" type="ORF">HINF_LOCUS48185</name>
</gene>
<feature type="coiled-coil region" evidence="1">
    <location>
        <begin position="308"/>
        <end position="355"/>
    </location>
</feature>
<keyword evidence="1" id="KW-0175">Coiled coil</keyword>
<dbReference type="EMBL" id="CATOUU010000902">
    <property type="protein sequence ID" value="CAI9958186.1"/>
    <property type="molecule type" value="Genomic_DNA"/>
</dbReference>
<comment type="caution">
    <text evidence="2">The sequence shown here is derived from an EMBL/GenBank/DDBJ whole genome shotgun (WGS) entry which is preliminary data.</text>
</comment>
<dbReference type="AlphaFoldDB" id="A0AA86QF85"/>
<sequence>MEVKKLVAVQLNTTGPSISFILPEMKTLVRQADKLLIVSMRDKKVLSEIQMDQTYSSQPAMLFKGQYIELNGSQLQFVTWLGQKQNKQLSIPLEAQSFHSYSNVLFIVSKNDLYCVYLESLEVVLISSFNSGPYIFQHSKNELATVTDNQLYILNTEAHTFVKQPTNLKSAITYIANQQFIQIVDQSLVFNKQTLISFDSSVSESRPSLNDQYLLITTSTGSMELHQCPVFNQAFESLFTLRFSKQTIKATNVQIEKKSENETAKQINHFINELIILKENGFELFENGKQNAKELTQKLLGEWKGDSVKQNEAELKEIAELTAKVEKQKKELLELKAQQKIKDDIIKRIKILEQQV</sequence>
<reference evidence="3 4" key="2">
    <citation type="submission" date="2024-07" db="EMBL/GenBank/DDBJ databases">
        <authorList>
            <person name="Akdeniz Z."/>
        </authorList>
    </citation>
    <scope>NUCLEOTIDE SEQUENCE [LARGE SCALE GENOMIC DNA]</scope>
</reference>
<organism evidence="2">
    <name type="scientific">Hexamita inflata</name>
    <dbReference type="NCBI Taxonomy" id="28002"/>
    <lineage>
        <taxon>Eukaryota</taxon>
        <taxon>Metamonada</taxon>
        <taxon>Diplomonadida</taxon>
        <taxon>Hexamitidae</taxon>
        <taxon>Hexamitinae</taxon>
        <taxon>Hexamita</taxon>
    </lineage>
</organism>
<name>A0AA86QF85_9EUKA</name>
<dbReference type="Proteomes" id="UP001642409">
    <property type="component" value="Unassembled WGS sequence"/>
</dbReference>
<evidence type="ECO:0000313" key="3">
    <source>
        <dbReference type="EMBL" id="CAL6058295.1"/>
    </source>
</evidence>
<protein>
    <submittedName>
        <fullName evidence="2">Uncharacterized protein</fullName>
    </submittedName>
</protein>
<evidence type="ECO:0000313" key="4">
    <source>
        <dbReference type="Proteomes" id="UP001642409"/>
    </source>
</evidence>